<keyword evidence="3" id="KW-1185">Reference proteome</keyword>
<reference evidence="2" key="2">
    <citation type="submission" date="2017-02" db="EMBL/GenBank/DDBJ databases">
        <title>Sunflower complete genome.</title>
        <authorList>
            <person name="Langlade N."/>
            <person name="Munos S."/>
        </authorList>
    </citation>
    <scope>NUCLEOTIDE SEQUENCE [LARGE SCALE GENOMIC DNA]</scope>
    <source>
        <tissue evidence="2">Leaves</tissue>
    </source>
</reference>
<name>A0A251TCA9_HELAN</name>
<evidence type="ECO:0000313" key="2">
    <source>
        <dbReference type="EMBL" id="OTG08216.1"/>
    </source>
</evidence>
<evidence type="ECO:0000313" key="3">
    <source>
        <dbReference type="Proteomes" id="UP000215914"/>
    </source>
</evidence>
<accession>A0A251TCA9</accession>
<dbReference type="InParanoid" id="A0A251TCA9"/>
<dbReference type="Proteomes" id="UP000215914">
    <property type="component" value="Chromosome 11"/>
</dbReference>
<gene>
    <name evidence="2" type="ORF">HannXRQ_Chr11g0339221</name>
    <name evidence="1" type="ORF">HanXRQr2_Chr11g0492531</name>
</gene>
<dbReference type="EMBL" id="MNCJ02000326">
    <property type="protein sequence ID" value="KAF5782177.1"/>
    <property type="molecule type" value="Genomic_DNA"/>
</dbReference>
<protein>
    <submittedName>
        <fullName evidence="2">Uncharacterized protein</fullName>
    </submittedName>
</protein>
<proteinExistence type="predicted"/>
<dbReference type="EMBL" id="CM007900">
    <property type="protein sequence ID" value="OTG08216.1"/>
    <property type="molecule type" value="Genomic_DNA"/>
</dbReference>
<dbReference type="AlphaFoldDB" id="A0A251TCA9"/>
<organism evidence="2 3">
    <name type="scientific">Helianthus annuus</name>
    <name type="common">Common sunflower</name>
    <dbReference type="NCBI Taxonomy" id="4232"/>
    <lineage>
        <taxon>Eukaryota</taxon>
        <taxon>Viridiplantae</taxon>
        <taxon>Streptophyta</taxon>
        <taxon>Embryophyta</taxon>
        <taxon>Tracheophyta</taxon>
        <taxon>Spermatophyta</taxon>
        <taxon>Magnoliopsida</taxon>
        <taxon>eudicotyledons</taxon>
        <taxon>Gunneridae</taxon>
        <taxon>Pentapetalae</taxon>
        <taxon>asterids</taxon>
        <taxon>campanulids</taxon>
        <taxon>Asterales</taxon>
        <taxon>Asteraceae</taxon>
        <taxon>Asteroideae</taxon>
        <taxon>Heliantheae alliance</taxon>
        <taxon>Heliantheae</taxon>
        <taxon>Helianthus</taxon>
    </lineage>
</organism>
<evidence type="ECO:0000313" key="1">
    <source>
        <dbReference type="EMBL" id="KAF5782177.1"/>
    </source>
</evidence>
<dbReference type="Gramene" id="mRNA:HanXRQr2_Chr11g0492531">
    <property type="protein sequence ID" value="mRNA:HanXRQr2_Chr11g0492531"/>
    <property type="gene ID" value="HanXRQr2_Chr11g0492531"/>
</dbReference>
<reference evidence="1" key="3">
    <citation type="submission" date="2020-06" db="EMBL/GenBank/DDBJ databases">
        <title>Helianthus annuus Genome sequencing and assembly Release 2.</title>
        <authorList>
            <person name="Gouzy J."/>
            <person name="Langlade N."/>
            <person name="Munos S."/>
        </authorList>
    </citation>
    <scope>NUCLEOTIDE SEQUENCE</scope>
    <source>
        <tissue evidence="1">Leaves</tissue>
    </source>
</reference>
<reference evidence="1 3" key="1">
    <citation type="journal article" date="2017" name="Nature">
        <title>The sunflower genome provides insights into oil metabolism, flowering and Asterid evolution.</title>
        <authorList>
            <person name="Badouin H."/>
            <person name="Gouzy J."/>
            <person name="Grassa C.J."/>
            <person name="Murat F."/>
            <person name="Staton S.E."/>
            <person name="Cottret L."/>
            <person name="Lelandais-Briere C."/>
            <person name="Owens G.L."/>
            <person name="Carrere S."/>
            <person name="Mayjonade B."/>
            <person name="Legrand L."/>
            <person name="Gill N."/>
            <person name="Kane N.C."/>
            <person name="Bowers J.E."/>
            <person name="Hubner S."/>
            <person name="Bellec A."/>
            <person name="Berard A."/>
            <person name="Berges H."/>
            <person name="Blanchet N."/>
            <person name="Boniface M.C."/>
            <person name="Brunel D."/>
            <person name="Catrice O."/>
            <person name="Chaidir N."/>
            <person name="Claudel C."/>
            <person name="Donnadieu C."/>
            <person name="Faraut T."/>
            <person name="Fievet G."/>
            <person name="Helmstetter N."/>
            <person name="King M."/>
            <person name="Knapp S.J."/>
            <person name="Lai Z."/>
            <person name="Le Paslier M.C."/>
            <person name="Lippi Y."/>
            <person name="Lorenzon L."/>
            <person name="Mandel J.R."/>
            <person name="Marage G."/>
            <person name="Marchand G."/>
            <person name="Marquand E."/>
            <person name="Bret-Mestries E."/>
            <person name="Morien E."/>
            <person name="Nambeesan S."/>
            <person name="Nguyen T."/>
            <person name="Pegot-Espagnet P."/>
            <person name="Pouilly N."/>
            <person name="Raftis F."/>
            <person name="Sallet E."/>
            <person name="Schiex T."/>
            <person name="Thomas J."/>
            <person name="Vandecasteele C."/>
            <person name="Vares D."/>
            <person name="Vear F."/>
            <person name="Vautrin S."/>
            <person name="Crespi M."/>
            <person name="Mangin B."/>
            <person name="Burke J.M."/>
            <person name="Salse J."/>
            <person name="Munos S."/>
            <person name="Vincourt P."/>
            <person name="Rieseberg L.H."/>
            <person name="Langlade N.B."/>
        </authorList>
    </citation>
    <scope>NUCLEOTIDE SEQUENCE [LARGE SCALE GENOMIC DNA]</scope>
    <source>
        <strain evidence="3">cv. SF193</strain>
        <tissue evidence="1">Leaves</tissue>
    </source>
</reference>
<sequence length="52" mass="6373">MAKSAFRWSLSMVTLHQHQEHQFRMILSWFERICWITCLVNLRYAFTRSITP</sequence>